<reference evidence="3" key="1">
    <citation type="submission" date="2019-07" db="EMBL/GenBank/DDBJ databases">
        <title>De Novo Assembly of kiwifruit Actinidia rufa.</title>
        <authorList>
            <person name="Sugita-Konishi S."/>
            <person name="Sato K."/>
            <person name="Mori E."/>
            <person name="Abe Y."/>
            <person name="Kisaki G."/>
            <person name="Hamano K."/>
            <person name="Suezawa K."/>
            <person name="Otani M."/>
            <person name="Fukuda T."/>
            <person name="Manabe T."/>
            <person name="Gomi K."/>
            <person name="Tabuchi M."/>
            <person name="Akimitsu K."/>
            <person name="Kataoka I."/>
        </authorList>
    </citation>
    <scope>NUCLEOTIDE SEQUENCE [LARGE SCALE GENOMIC DNA]</scope>
    <source>
        <strain evidence="3">cv. Fuchu</strain>
    </source>
</reference>
<dbReference type="Gene3D" id="1.20.930.10">
    <property type="entry name" value="Conserved domain common to transcription factors TFIIS, elongin A, CRSP70"/>
    <property type="match status" value="1"/>
</dbReference>
<evidence type="ECO:0000313" key="2">
    <source>
        <dbReference type="EMBL" id="GFS35494.1"/>
    </source>
</evidence>
<dbReference type="PANTHER" id="PTHR46548">
    <property type="entry name" value="BAH AND TFIIS DOMAIN-CONTAINING PROTEIN-RELATED"/>
    <property type="match status" value="1"/>
</dbReference>
<keyword evidence="3" id="KW-1185">Reference proteome</keyword>
<dbReference type="Proteomes" id="UP000585474">
    <property type="component" value="Unassembled WGS sequence"/>
</dbReference>
<comment type="caution">
    <text evidence="2">The sequence shown here is derived from an EMBL/GenBank/DDBJ whole genome shotgun (WGS) entry which is preliminary data.</text>
</comment>
<dbReference type="AlphaFoldDB" id="A0A7J0DHL8"/>
<feature type="region of interest" description="Disordered" evidence="1">
    <location>
        <begin position="74"/>
        <end position="93"/>
    </location>
</feature>
<protein>
    <submittedName>
        <fullName evidence="2">Protein SUO</fullName>
    </submittedName>
</protein>
<dbReference type="InterPro" id="IPR035441">
    <property type="entry name" value="TFIIS/LEDGF_dom_sf"/>
</dbReference>
<gene>
    <name evidence="2" type="ORF">Acr_00g0040140</name>
</gene>
<evidence type="ECO:0000313" key="3">
    <source>
        <dbReference type="Proteomes" id="UP000585474"/>
    </source>
</evidence>
<organism evidence="2 3">
    <name type="scientific">Actinidia rufa</name>
    <dbReference type="NCBI Taxonomy" id="165716"/>
    <lineage>
        <taxon>Eukaryota</taxon>
        <taxon>Viridiplantae</taxon>
        <taxon>Streptophyta</taxon>
        <taxon>Embryophyta</taxon>
        <taxon>Tracheophyta</taxon>
        <taxon>Spermatophyta</taxon>
        <taxon>Magnoliopsida</taxon>
        <taxon>eudicotyledons</taxon>
        <taxon>Gunneridae</taxon>
        <taxon>Pentapetalae</taxon>
        <taxon>asterids</taxon>
        <taxon>Ericales</taxon>
        <taxon>Actinidiaceae</taxon>
        <taxon>Actinidia</taxon>
    </lineage>
</organism>
<dbReference type="OrthoDB" id="1917005at2759"/>
<name>A0A7J0DHL8_9ERIC</name>
<evidence type="ECO:0000256" key="1">
    <source>
        <dbReference type="SAM" id="MobiDB-lite"/>
    </source>
</evidence>
<dbReference type="EMBL" id="BJWL01000230">
    <property type="protein sequence ID" value="GFS35494.1"/>
    <property type="molecule type" value="Genomic_DNA"/>
</dbReference>
<feature type="compositionally biased region" description="Low complexity" evidence="1">
    <location>
        <begin position="311"/>
        <end position="325"/>
    </location>
</feature>
<dbReference type="PANTHER" id="PTHR46548:SF2">
    <property type="entry name" value="BAH DOMAIN-CONTAINING PROTEIN"/>
    <property type="match status" value="1"/>
</dbReference>
<feature type="region of interest" description="Disordered" evidence="1">
    <location>
        <begin position="306"/>
        <end position="334"/>
    </location>
</feature>
<sequence>MRYLVNHYSPCKVTFLCKGVELPSGTSSFVCRRVYDTENKRLWWLTDKDYINERQEEVDQLLDKTQIEMYGALQSGGRSPKPLNGPTGTPHLRPDRGGLVDFGGVEKFVKLMQPGKIDLACRLILVDVLAVTDSFDCLGWFLQFRGLPVLDEWLQEVNKGKIGGGSSPKESDKSVDEFLFVLLRALDKLPINLNSLQTSEMNIIDAKSGSSRGVSWPSKSVLLEVSHMGTQSNGESSGAAQSSACKTPVVRLGSGEAVAKIASASTGLTKSSASMNISSGDSGKNLHSTTLVLVVGSSDLPLSTVKEEKSSCSSQSQNNSQSSSSDHAKNGGTCKEDARSLTVWSVNMTNISGCASRHQKLSNVLQRSAVSGIQKVPSSGKFSSFFG</sequence>
<proteinExistence type="predicted"/>
<accession>A0A7J0DHL8</accession>